<comment type="caution">
    <text evidence="2">The sequence shown here is derived from an EMBL/GenBank/DDBJ whole genome shotgun (WGS) entry which is preliminary data.</text>
</comment>
<dbReference type="AlphaFoldDB" id="G4T7H9"/>
<accession>G4T7H9</accession>
<gene>
    <name evidence="2" type="ORF">PIIN_01092</name>
</gene>
<feature type="transmembrane region" description="Helical" evidence="1">
    <location>
        <begin position="110"/>
        <end position="127"/>
    </location>
</feature>
<evidence type="ECO:0000313" key="2">
    <source>
        <dbReference type="EMBL" id="CCA67259.1"/>
    </source>
</evidence>
<evidence type="ECO:0000256" key="1">
    <source>
        <dbReference type="SAM" id="Phobius"/>
    </source>
</evidence>
<dbReference type="Proteomes" id="UP000007148">
    <property type="component" value="Unassembled WGS sequence"/>
</dbReference>
<dbReference type="InParanoid" id="G4T7H9"/>
<feature type="transmembrane region" description="Helical" evidence="1">
    <location>
        <begin position="148"/>
        <end position="166"/>
    </location>
</feature>
<feature type="transmembrane region" description="Helical" evidence="1">
    <location>
        <begin position="38"/>
        <end position="67"/>
    </location>
</feature>
<protein>
    <submittedName>
        <fullName evidence="2">Uncharacterized protein</fullName>
    </submittedName>
</protein>
<dbReference type="HOGENOM" id="CLU_1278316_0_0_1"/>
<keyword evidence="1" id="KW-0812">Transmembrane</keyword>
<reference evidence="2 3" key="1">
    <citation type="journal article" date="2011" name="PLoS Pathog.">
        <title>Endophytic Life Strategies Decoded by Genome and Transcriptome Analyses of the Mutualistic Root Symbiont Piriformospora indica.</title>
        <authorList>
            <person name="Zuccaro A."/>
            <person name="Lahrmann U."/>
            <person name="Guldener U."/>
            <person name="Langen G."/>
            <person name="Pfiffi S."/>
            <person name="Biedenkopf D."/>
            <person name="Wong P."/>
            <person name="Samans B."/>
            <person name="Grimm C."/>
            <person name="Basiewicz M."/>
            <person name="Murat C."/>
            <person name="Martin F."/>
            <person name="Kogel K.H."/>
        </authorList>
    </citation>
    <scope>NUCLEOTIDE SEQUENCE [LARGE SCALE GENOMIC DNA]</scope>
    <source>
        <strain evidence="2 3">DSM 11827</strain>
    </source>
</reference>
<name>G4T7H9_SERID</name>
<keyword evidence="1" id="KW-1133">Transmembrane helix</keyword>
<feature type="transmembrane region" description="Helical" evidence="1">
    <location>
        <begin position="79"/>
        <end position="98"/>
    </location>
</feature>
<dbReference type="OrthoDB" id="3149879at2759"/>
<keyword evidence="1" id="KW-0472">Membrane</keyword>
<proteinExistence type="predicted"/>
<organism evidence="2 3">
    <name type="scientific">Serendipita indica (strain DSM 11827)</name>
    <name type="common">Root endophyte fungus</name>
    <name type="synonym">Piriformospora indica</name>
    <dbReference type="NCBI Taxonomy" id="1109443"/>
    <lineage>
        <taxon>Eukaryota</taxon>
        <taxon>Fungi</taxon>
        <taxon>Dikarya</taxon>
        <taxon>Basidiomycota</taxon>
        <taxon>Agaricomycotina</taxon>
        <taxon>Agaricomycetes</taxon>
        <taxon>Sebacinales</taxon>
        <taxon>Serendipitaceae</taxon>
        <taxon>Serendipita</taxon>
    </lineage>
</organism>
<evidence type="ECO:0000313" key="3">
    <source>
        <dbReference type="Proteomes" id="UP000007148"/>
    </source>
</evidence>
<sequence length="198" mass="22041">MLPPFETEDTSPSGRWGSIVKMYRPITDFLENEGSIGLVLILSIHIISTGLFMFLGGFILTAPLWILNFVPPGTYPRMAIQLGTLAAYVLVLLVPLPLFRHLRRFPGCHAAIVTLLAWEVLVIRWFCVEDDRASTMSKFLCLSLVRNLAFLGSAIAIVYAGTLAWASSRASGSWPPRLWVLAVLGELFVLQEFYRNGV</sequence>
<dbReference type="EMBL" id="CAFZ01000011">
    <property type="protein sequence ID" value="CCA67259.1"/>
    <property type="molecule type" value="Genomic_DNA"/>
</dbReference>
<keyword evidence="3" id="KW-1185">Reference proteome</keyword>